<keyword evidence="7 12" id="KW-1133">Transmembrane helix</keyword>
<feature type="transmembrane region" description="Helical" evidence="12">
    <location>
        <begin position="132"/>
        <end position="152"/>
    </location>
</feature>
<dbReference type="Gene3D" id="6.10.140.1330">
    <property type="match status" value="1"/>
</dbReference>
<dbReference type="AlphaFoldDB" id="A4BUY2"/>
<comment type="caution">
    <text evidence="14">The sequence shown here is derived from an EMBL/GenBank/DDBJ whole genome shotgun (WGS) entry which is preliminary data.</text>
</comment>
<evidence type="ECO:0000256" key="7">
    <source>
        <dbReference type="ARBA" id="ARBA00022989"/>
    </source>
</evidence>
<feature type="transmembrane region" description="Helical" evidence="12">
    <location>
        <begin position="385"/>
        <end position="405"/>
    </location>
</feature>
<evidence type="ECO:0000256" key="11">
    <source>
        <dbReference type="ARBA" id="ARBA00023201"/>
    </source>
</evidence>
<organism evidence="14 15">
    <name type="scientific">Nitrococcus mobilis Nb-231</name>
    <dbReference type="NCBI Taxonomy" id="314278"/>
    <lineage>
        <taxon>Bacteria</taxon>
        <taxon>Pseudomonadati</taxon>
        <taxon>Pseudomonadota</taxon>
        <taxon>Gammaproteobacteria</taxon>
        <taxon>Chromatiales</taxon>
        <taxon>Ectothiorhodospiraceae</taxon>
        <taxon>Nitrococcus</taxon>
    </lineage>
</organism>
<dbReference type="EMBL" id="AAOF01000021">
    <property type="protein sequence ID" value="EAR20496.1"/>
    <property type="molecule type" value="Genomic_DNA"/>
</dbReference>
<evidence type="ECO:0000259" key="13">
    <source>
        <dbReference type="Pfam" id="PF00999"/>
    </source>
</evidence>
<feature type="transmembrane region" description="Helical" evidence="12">
    <location>
        <begin position="201"/>
        <end position="225"/>
    </location>
</feature>
<evidence type="ECO:0000313" key="14">
    <source>
        <dbReference type="EMBL" id="EAR20496.1"/>
    </source>
</evidence>
<keyword evidence="3" id="KW-0813">Transport</keyword>
<keyword evidence="9" id="KW-0406">Ion transport</keyword>
<dbReference type="InterPro" id="IPR006153">
    <property type="entry name" value="Cation/H_exchanger_TM"/>
</dbReference>
<evidence type="ECO:0000256" key="8">
    <source>
        <dbReference type="ARBA" id="ARBA00023053"/>
    </source>
</evidence>
<dbReference type="HOGENOM" id="CLU_005912_8_1_6"/>
<dbReference type="PANTHER" id="PTHR10110:SF195">
    <property type="entry name" value="NA(+)_H(+) ANTIPORTER NHAS2"/>
    <property type="match status" value="1"/>
</dbReference>
<dbReference type="GO" id="GO:0005886">
    <property type="term" value="C:plasma membrane"/>
    <property type="evidence" value="ECO:0007669"/>
    <property type="project" value="UniProtKB-SubCell"/>
</dbReference>
<evidence type="ECO:0000256" key="2">
    <source>
        <dbReference type="ARBA" id="ARBA00007367"/>
    </source>
</evidence>
<dbReference type="OrthoDB" id="9774146at2"/>
<feature type="transmembrane region" description="Helical" evidence="12">
    <location>
        <begin position="172"/>
        <end position="189"/>
    </location>
</feature>
<feature type="transmembrane region" description="Helical" evidence="12">
    <location>
        <begin position="318"/>
        <end position="343"/>
    </location>
</feature>
<protein>
    <submittedName>
        <fullName evidence="14">Na+/H+ antiporter NhaP</fullName>
    </submittedName>
</protein>
<evidence type="ECO:0000313" key="15">
    <source>
        <dbReference type="Proteomes" id="UP000003374"/>
    </source>
</evidence>
<proteinExistence type="inferred from homology"/>
<keyword evidence="10 12" id="KW-0472">Membrane</keyword>
<comment type="similarity">
    <text evidence="2">Belongs to the monovalent cation:proton antiporter 1 (CPA1) transporter (TC 2.A.36) family.</text>
</comment>
<feature type="transmembrane region" description="Helical" evidence="12">
    <location>
        <begin position="294"/>
        <end position="312"/>
    </location>
</feature>
<feature type="transmembrane region" description="Helical" evidence="12">
    <location>
        <begin position="71"/>
        <end position="90"/>
    </location>
</feature>
<feature type="transmembrane region" description="Helical" evidence="12">
    <location>
        <begin position="355"/>
        <end position="373"/>
    </location>
</feature>
<evidence type="ECO:0000256" key="10">
    <source>
        <dbReference type="ARBA" id="ARBA00023136"/>
    </source>
</evidence>
<dbReference type="GO" id="GO:0051453">
    <property type="term" value="P:regulation of intracellular pH"/>
    <property type="evidence" value="ECO:0007669"/>
    <property type="project" value="TreeGrafter"/>
</dbReference>
<keyword evidence="4" id="KW-0050">Antiport</keyword>
<dbReference type="PANTHER" id="PTHR10110">
    <property type="entry name" value="SODIUM/HYDROGEN EXCHANGER"/>
    <property type="match status" value="1"/>
</dbReference>
<dbReference type="GO" id="GO:0098719">
    <property type="term" value="P:sodium ion import across plasma membrane"/>
    <property type="evidence" value="ECO:0007669"/>
    <property type="project" value="TreeGrafter"/>
</dbReference>
<keyword evidence="6 12" id="KW-0812">Transmembrane</keyword>
<sequence length="411" mass="43954">MNLFELIALLLGLSAAFAYFNARLLHLPTTIGVMATALVFSLALVVAQSLGLPGLTEWAEQAVAAVDFDRTLLDAMLAMLLFAGALHVPLDELGRQWRIIGLLATVGVLVCTALIGTAIYMVQRLLDLELSFIYCLLFGAVIAPTDPVAVLGIVQKLGLPGALQAKIAGESLFNDGFAIVVFLGIAGIASGEADGATDVAILFIEEVFGGVALGFVLGAIGYWLLRSLDEYIVEILITLALVTGGYALALRLHFSGPLAMVVAGLLLGNHGRRFAMSETTRIHLDTFWELVDKLLNIILFLLIGLEVLVISFNRQSVMLGLLAIPLVLLARFLAVGGVVHALAPIRDFKRGVVRLLTWGGLRGGISVALALSLPSSSEREVIVTMTYVIVVFSVLIQGLTVAPLIQWLRYK</sequence>
<dbReference type="GO" id="GO:0015386">
    <property type="term" value="F:potassium:proton antiporter activity"/>
    <property type="evidence" value="ECO:0007669"/>
    <property type="project" value="TreeGrafter"/>
</dbReference>
<feature type="transmembrane region" description="Helical" evidence="12">
    <location>
        <begin position="28"/>
        <end position="50"/>
    </location>
</feature>
<dbReference type="GO" id="GO:0015385">
    <property type="term" value="F:sodium:proton antiporter activity"/>
    <property type="evidence" value="ECO:0007669"/>
    <property type="project" value="InterPro"/>
</dbReference>
<accession>A4BUY2</accession>
<dbReference type="Proteomes" id="UP000003374">
    <property type="component" value="Unassembled WGS sequence"/>
</dbReference>
<dbReference type="InterPro" id="IPR018422">
    <property type="entry name" value="Cation/H_exchanger_CPA1"/>
</dbReference>
<feature type="transmembrane region" description="Helical" evidence="12">
    <location>
        <begin position="96"/>
        <end position="120"/>
    </location>
</feature>
<name>A4BUY2_9GAMM</name>
<reference evidence="14 15" key="1">
    <citation type="submission" date="2006-02" db="EMBL/GenBank/DDBJ databases">
        <authorList>
            <person name="Waterbury J."/>
            <person name="Ferriera S."/>
            <person name="Johnson J."/>
            <person name="Kravitz S."/>
            <person name="Halpern A."/>
            <person name="Remington K."/>
            <person name="Beeson K."/>
            <person name="Tran B."/>
            <person name="Rogers Y.-H."/>
            <person name="Friedman R."/>
            <person name="Venter J.C."/>
        </authorList>
    </citation>
    <scope>NUCLEOTIDE SEQUENCE [LARGE SCALE GENOMIC DNA]</scope>
    <source>
        <strain evidence="14 15">Nb-231</strain>
    </source>
</reference>
<dbReference type="STRING" id="314278.NB231_07080"/>
<feature type="transmembrane region" description="Helical" evidence="12">
    <location>
        <begin position="231"/>
        <end position="250"/>
    </location>
</feature>
<dbReference type="eggNOG" id="COG0025">
    <property type="taxonomic scope" value="Bacteria"/>
</dbReference>
<keyword evidence="15" id="KW-1185">Reference proteome</keyword>
<evidence type="ECO:0000256" key="3">
    <source>
        <dbReference type="ARBA" id="ARBA00022448"/>
    </source>
</evidence>
<keyword evidence="8" id="KW-0915">Sodium</keyword>
<feature type="domain" description="Cation/H+ exchanger transmembrane" evidence="13">
    <location>
        <begin position="13"/>
        <end position="407"/>
    </location>
</feature>
<evidence type="ECO:0000256" key="9">
    <source>
        <dbReference type="ARBA" id="ARBA00023065"/>
    </source>
</evidence>
<dbReference type="Pfam" id="PF00999">
    <property type="entry name" value="Na_H_Exchanger"/>
    <property type="match status" value="1"/>
</dbReference>
<evidence type="ECO:0000256" key="5">
    <source>
        <dbReference type="ARBA" id="ARBA00022475"/>
    </source>
</evidence>
<gene>
    <name evidence="14" type="ORF">NB231_07080</name>
</gene>
<evidence type="ECO:0000256" key="1">
    <source>
        <dbReference type="ARBA" id="ARBA00004651"/>
    </source>
</evidence>
<evidence type="ECO:0000256" key="12">
    <source>
        <dbReference type="SAM" id="Phobius"/>
    </source>
</evidence>
<evidence type="ECO:0000256" key="6">
    <source>
        <dbReference type="ARBA" id="ARBA00022692"/>
    </source>
</evidence>
<keyword evidence="11" id="KW-0739">Sodium transport</keyword>
<evidence type="ECO:0000256" key="4">
    <source>
        <dbReference type="ARBA" id="ARBA00022449"/>
    </source>
</evidence>
<dbReference type="RefSeq" id="WP_005000869.1">
    <property type="nucleotide sequence ID" value="NZ_CH672427.1"/>
</dbReference>
<comment type="subcellular location">
    <subcellularLocation>
        <location evidence="1">Cell membrane</location>
        <topology evidence="1">Multi-pass membrane protein</topology>
    </subcellularLocation>
</comment>
<keyword evidence="5" id="KW-1003">Cell membrane</keyword>